<feature type="region of interest" description="Disordered" evidence="11">
    <location>
        <begin position="343"/>
        <end position="394"/>
    </location>
</feature>
<dbReference type="FunFam" id="2.20.110.10:FF:000001">
    <property type="entry name" value="Junctophilin"/>
    <property type="match status" value="1"/>
</dbReference>
<evidence type="ECO:0000256" key="5">
    <source>
        <dbReference type="ARBA" id="ARBA00022475"/>
    </source>
</evidence>
<comment type="subcellular location">
    <subcellularLocation>
        <location evidence="3">Cell membrane</location>
    </subcellularLocation>
    <subcellularLocation>
        <location evidence="2">Endomembrane system</location>
        <topology evidence="2">Peripheral membrane protein</topology>
    </subcellularLocation>
    <subcellularLocation>
        <location evidence="1">Endoplasmic reticulum membrane</location>
        <topology evidence="1">Single-pass type IV membrane protein</topology>
    </subcellularLocation>
</comment>
<feature type="compositionally biased region" description="Acidic residues" evidence="11">
    <location>
        <begin position="100"/>
        <end position="110"/>
    </location>
</feature>
<dbReference type="PANTHER" id="PTHR23085:SF16">
    <property type="entry name" value="GH28348P"/>
    <property type="match status" value="1"/>
</dbReference>
<dbReference type="InterPro" id="IPR017191">
    <property type="entry name" value="Junctophilin"/>
</dbReference>
<comment type="caution">
    <text evidence="12">The sequence shown here is derived from an EMBL/GenBank/DDBJ whole genome shotgun (WGS) entry which is preliminary data.</text>
</comment>
<feature type="compositionally biased region" description="Polar residues" evidence="11">
    <location>
        <begin position="637"/>
        <end position="650"/>
    </location>
</feature>
<dbReference type="SUPFAM" id="SSF82185">
    <property type="entry name" value="Histone H3 K4-specific methyltransferase SET7/9 N-terminal domain"/>
    <property type="match status" value="2"/>
</dbReference>
<feature type="compositionally biased region" description="Low complexity" evidence="11">
    <location>
        <begin position="749"/>
        <end position="787"/>
    </location>
</feature>
<dbReference type="Pfam" id="PF02493">
    <property type="entry name" value="MORN"/>
    <property type="match status" value="8"/>
</dbReference>
<proteinExistence type="inferred from homology"/>
<feature type="compositionally biased region" description="Basic and acidic residues" evidence="11">
    <location>
        <begin position="12"/>
        <end position="25"/>
    </location>
</feature>
<evidence type="ECO:0000256" key="7">
    <source>
        <dbReference type="ARBA" id="ARBA00022737"/>
    </source>
</evidence>
<feature type="region of interest" description="Disordered" evidence="11">
    <location>
        <begin position="1117"/>
        <end position="1147"/>
    </location>
</feature>
<evidence type="ECO:0000256" key="10">
    <source>
        <dbReference type="ARBA" id="ARBA00023136"/>
    </source>
</evidence>
<evidence type="ECO:0000313" key="12">
    <source>
        <dbReference type="EMBL" id="KAF7404509.1"/>
    </source>
</evidence>
<dbReference type="EMBL" id="JACSEA010000003">
    <property type="protein sequence ID" value="KAF7404509.1"/>
    <property type="molecule type" value="Genomic_DNA"/>
</dbReference>
<evidence type="ECO:0000256" key="2">
    <source>
        <dbReference type="ARBA" id="ARBA00004184"/>
    </source>
</evidence>
<dbReference type="GO" id="GO:0005789">
    <property type="term" value="C:endoplasmic reticulum membrane"/>
    <property type="evidence" value="ECO:0007669"/>
    <property type="project" value="UniProtKB-SubCell"/>
</dbReference>
<keyword evidence="13" id="KW-1185">Reference proteome</keyword>
<dbReference type="Gene3D" id="2.20.110.10">
    <property type="entry name" value="Histone H3 K4-specific methyltransferase SET7/9 N-terminal domain"/>
    <property type="match status" value="4"/>
</dbReference>
<dbReference type="FunFam" id="2.20.110.10:FF:000013">
    <property type="entry name" value="Putative Junctophilin-1"/>
    <property type="match status" value="1"/>
</dbReference>
<dbReference type="GO" id="GO:0030314">
    <property type="term" value="C:junctional membrane complex"/>
    <property type="evidence" value="ECO:0007669"/>
    <property type="project" value="InterPro"/>
</dbReference>
<evidence type="ECO:0000256" key="6">
    <source>
        <dbReference type="ARBA" id="ARBA00022692"/>
    </source>
</evidence>
<feature type="compositionally biased region" description="Low complexity" evidence="11">
    <location>
        <begin position="132"/>
        <end position="144"/>
    </location>
</feature>
<feature type="region of interest" description="Disordered" evidence="11">
    <location>
        <begin position="407"/>
        <end position="449"/>
    </location>
</feature>
<keyword evidence="8" id="KW-0256">Endoplasmic reticulum</keyword>
<evidence type="ECO:0000313" key="13">
    <source>
        <dbReference type="Proteomes" id="UP000614350"/>
    </source>
</evidence>
<keyword evidence="7" id="KW-0677">Repeat</keyword>
<keyword evidence="9" id="KW-1133">Transmembrane helix</keyword>
<feature type="region of interest" description="Disordered" evidence="11">
    <location>
        <begin position="852"/>
        <end position="944"/>
    </location>
</feature>
<feature type="compositionally biased region" description="Low complexity" evidence="11">
    <location>
        <begin position="867"/>
        <end position="888"/>
    </location>
</feature>
<comment type="similarity">
    <text evidence="4">Belongs to the junctophilin family.</text>
</comment>
<feature type="compositionally biased region" description="Polar residues" evidence="11">
    <location>
        <begin position="168"/>
        <end position="177"/>
    </location>
</feature>
<feature type="region of interest" description="Disordered" evidence="11">
    <location>
        <begin position="1"/>
        <end position="49"/>
    </location>
</feature>
<feature type="compositionally biased region" description="Basic and acidic residues" evidence="11">
    <location>
        <begin position="40"/>
        <end position="49"/>
    </location>
</feature>
<accession>A0A834NDW6</accession>
<feature type="compositionally biased region" description="Basic and acidic residues" evidence="11">
    <location>
        <begin position="610"/>
        <end position="620"/>
    </location>
</feature>
<feature type="compositionally biased region" description="Polar residues" evidence="11">
    <location>
        <begin position="852"/>
        <end position="866"/>
    </location>
</feature>
<sequence length="1147" mass="125446">MISLELFSRNRIGRDSRNRSNETARRPNGFNEFGQEEEEDRGKEGRGEGKEGIAIVVLVLIGVGGGGGGEGWSNVQGDGEYTDVADEEGARRGGGGAVEKEEEEEEEEEEGERKWTTTKRTKATKLKRRTTQQQQSGQQQQQSGAPNGVAGGAQLPQTGGVSPAQPGATGTATSRPQVNGGRFDFDDGGTYCGGWEDGKAHGHGVCTGPKGQGAYSGSWHYGFEVSGVYTWPSGSAYEGQWQNGKRHGLGMETRGRWIYRGEWTQGFKGRYGVRQSTTSTARYEGTWASGLQDGYGSETYADSGTYQGQWLRGMRHGYGVRASAPFGLASHYKPPKQVRASLTSLRSADVGPAVAPTPDPTDRRDRRVDDSRGGFVLKARSDDPPARRKSLTEKSLKKGILSGLKIRKQKSTGDLEKRGTGGSIRSNASSASWMSTESSQSQASASVHTDSNASFVIEDEQMDASVIETYLGEWKNDKRTGFGISERSDGLRYEGEWFNNRKYGYGVTTFRDGTKEEGKYKNNVLITSQKKKHLFLIRSAKFRERIEAAVNAAQRASKIALQKADIAISRTATARGKAESADNAADHAREDSELAQQTARQFAPDFRQPGLERLKNREIPKYVPPPQDTVPGKSILHKSTTLDQTGSTPSKAGISNVDSTATTTTTTTTTTTATTTMSSTSMTASNVMQSIRRASMKPQNMMQNQLPNQISPNQLSNQIPQQMVNAQTSLPMQNPYQTQYVPTMPPNSPQQNQPYPNSIPNQYPQSPYQPNQYPNQPNAYNQTQYQPASSPQLDPGFTGYQQQQTPARSQGFQNMQPYLNQQILYPQPPVMYGPMTFAQMNQYEAQLYGANQVPNQYGPSPMNQYNPQSMLTQQQQEQPSQQTQSMQQYPDGITDIQRPPSSASIRRNSRVLSPQDRPGTIGQTLNDRLDHYKRPPSRDSSVDRYARAHSRLTGSRQPSVDKIVTNTSTDLIDRSTRAPSVIRSGTPLNGSVVGSGTATPTYAASTSGQFEGALLKNRNLGQDILPSPGQPKRTESLYVTPARNSNVPGGGGGGGGVAGGGASKGRSVCGLASQPGGRGSAFSNRLFRASKDSSYLDEIRQRVDRQIEYLESKNRRFDIEETRKDRGSREGGERKVTIPKNLGEEPW</sequence>
<feature type="compositionally biased region" description="Basic and acidic residues" evidence="11">
    <location>
        <begin position="379"/>
        <end position="394"/>
    </location>
</feature>
<dbReference type="GO" id="GO:0005886">
    <property type="term" value="C:plasma membrane"/>
    <property type="evidence" value="ECO:0007669"/>
    <property type="project" value="UniProtKB-SubCell"/>
</dbReference>
<feature type="compositionally biased region" description="Polar residues" evidence="11">
    <location>
        <begin position="899"/>
        <end position="912"/>
    </location>
</feature>
<feature type="compositionally biased region" description="Low complexity" evidence="11">
    <location>
        <begin position="659"/>
        <end position="685"/>
    </location>
</feature>
<dbReference type="PANTHER" id="PTHR23085">
    <property type="entry name" value="GH28348P"/>
    <property type="match status" value="1"/>
</dbReference>
<feature type="compositionally biased region" description="Basic and acidic residues" evidence="11">
    <location>
        <begin position="927"/>
        <end position="944"/>
    </location>
</feature>
<feature type="compositionally biased region" description="Basic residues" evidence="11">
    <location>
        <begin position="116"/>
        <end position="130"/>
    </location>
</feature>
<evidence type="ECO:0000256" key="4">
    <source>
        <dbReference type="ARBA" id="ARBA00008599"/>
    </source>
</evidence>
<feature type="compositionally biased region" description="Polar residues" evidence="11">
    <location>
        <begin position="799"/>
        <end position="809"/>
    </location>
</feature>
<organism evidence="12 13">
    <name type="scientific">Vespula vulgaris</name>
    <name type="common">Yellow jacket</name>
    <name type="synonym">Wasp</name>
    <dbReference type="NCBI Taxonomy" id="7454"/>
    <lineage>
        <taxon>Eukaryota</taxon>
        <taxon>Metazoa</taxon>
        <taxon>Ecdysozoa</taxon>
        <taxon>Arthropoda</taxon>
        <taxon>Hexapoda</taxon>
        <taxon>Insecta</taxon>
        <taxon>Pterygota</taxon>
        <taxon>Neoptera</taxon>
        <taxon>Endopterygota</taxon>
        <taxon>Hymenoptera</taxon>
        <taxon>Apocrita</taxon>
        <taxon>Aculeata</taxon>
        <taxon>Vespoidea</taxon>
        <taxon>Vespidae</taxon>
        <taxon>Vespinae</taxon>
        <taxon>Vespula</taxon>
    </lineage>
</organism>
<dbReference type="SMART" id="SM00698">
    <property type="entry name" value="MORN"/>
    <property type="match status" value="6"/>
</dbReference>
<keyword evidence="5" id="KW-1003">Cell membrane</keyword>
<evidence type="ECO:0000256" key="3">
    <source>
        <dbReference type="ARBA" id="ARBA00004236"/>
    </source>
</evidence>
<reference evidence="12" key="1">
    <citation type="journal article" date="2020" name="G3 (Bethesda)">
        <title>High-Quality Assemblies for Three Invasive Social Wasps from the &lt;i&gt;Vespula&lt;/i&gt; Genus.</title>
        <authorList>
            <person name="Harrop T.W.R."/>
            <person name="Guhlin J."/>
            <person name="McLaughlin G.M."/>
            <person name="Permina E."/>
            <person name="Stockwell P."/>
            <person name="Gilligan J."/>
            <person name="Le Lec M.F."/>
            <person name="Gruber M.A.M."/>
            <person name="Quinn O."/>
            <person name="Lovegrove M."/>
            <person name="Duncan E.J."/>
            <person name="Remnant E.J."/>
            <person name="Van Eeckhoven J."/>
            <person name="Graham B."/>
            <person name="Knapp R.A."/>
            <person name="Langford K.W."/>
            <person name="Kronenberg Z."/>
            <person name="Press M.O."/>
            <person name="Eacker S.M."/>
            <person name="Wilson-Rankin E.E."/>
            <person name="Purcell J."/>
            <person name="Lester P.J."/>
            <person name="Dearden P.K."/>
        </authorList>
    </citation>
    <scope>NUCLEOTIDE SEQUENCE</scope>
    <source>
        <strain evidence="12">Marl-1</strain>
    </source>
</reference>
<dbReference type="Proteomes" id="UP000614350">
    <property type="component" value="Unassembled WGS sequence"/>
</dbReference>
<evidence type="ECO:0008006" key="14">
    <source>
        <dbReference type="Google" id="ProtNLM"/>
    </source>
</evidence>
<name>A0A834NDW6_VESVU</name>
<keyword evidence="10" id="KW-0472">Membrane</keyword>
<evidence type="ECO:0000256" key="8">
    <source>
        <dbReference type="ARBA" id="ARBA00022824"/>
    </source>
</evidence>
<dbReference type="InterPro" id="IPR003409">
    <property type="entry name" value="MORN"/>
</dbReference>
<feature type="region of interest" description="Disordered" evidence="11">
    <location>
        <begin position="736"/>
        <end position="809"/>
    </location>
</feature>
<protein>
    <recommendedName>
        <fullName evidence="14">Junctophilin</fullName>
    </recommendedName>
</protein>
<feature type="compositionally biased region" description="Basic and acidic residues" evidence="11">
    <location>
        <begin position="1117"/>
        <end position="1136"/>
    </location>
</feature>
<keyword evidence="6" id="KW-0812">Transmembrane</keyword>
<feature type="region of interest" description="Disordered" evidence="11">
    <location>
        <begin position="66"/>
        <end position="182"/>
    </location>
</feature>
<feature type="region of interest" description="Disordered" evidence="11">
    <location>
        <begin position="574"/>
        <end position="685"/>
    </location>
</feature>
<evidence type="ECO:0000256" key="1">
    <source>
        <dbReference type="ARBA" id="ARBA00004163"/>
    </source>
</evidence>
<gene>
    <name evidence="12" type="ORF">HZH66_003415</name>
</gene>
<feature type="compositionally biased region" description="Low complexity" evidence="11">
    <location>
        <begin position="423"/>
        <end position="446"/>
    </location>
</feature>
<feature type="compositionally biased region" description="Basic and acidic residues" evidence="11">
    <location>
        <begin position="360"/>
        <end position="372"/>
    </location>
</feature>
<evidence type="ECO:0000256" key="11">
    <source>
        <dbReference type="SAM" id="MobiDB-lite"/>
    </source>
</evidence>
<feature type="compositionally biased region" description="Basic and acidic residues" evidence="11">
    <location>
        <begin position="576"/>
        <end position="592"/>
    </location>
</feature>
<evidence type="ECO:0000256" key="9">
    <source>
        <dbReference type="ARBA" id="ARBA00022989"/>
    </source>
</evidence>
<dbReference type="AlphaFoldDB" id="A0A834NDW6"/>